<evidence type="ECO:0000313" key="2">
    <source>
        <dbReference type="Proteomes" id="UP000249497"/>
    </source>
</evidence>
<sequence length="113" mass="12706">MLDVNRSHEILARLRMLAAGMSRGRSATVTPIQLLPKNHFRNSHLDHSLSNCAYKRQNSKSSSTTADCLIITRSVISISSWNQQQRQKQLMYRTTSPCEGPQLEPIAKQDGPT</sequence>
<name>A0A8T8WNP8_ASPJA</name>
<dbReference type="EMBL" id="KZ824845">
    <property type="protein sequence ID" value="RAH77313.1"/>
    <property type="molecule type" value="Genomic_DNA"/>
</dbReference>
<protein>
    <submittedName>
        <fullName evidence="1">Uncharacterized protein</fullName>
    </submittedName>
</protein>
<organism evidence="1 2">
    <name type="scientific">Aspergillus japonicus CBS 114.51</name>
    <dbReference type="NCBI Taxonomy" id="1448312"/>
    <lineage>
        <taxon>Eukaryota</taxon>
        <taxon>Fungi</taxon>
        <taxon>Dikarya</taxon>
        <taxon>Ascomycota</taxon>
        <taxon>Pezizomycotina</taxon>
        <taxon>Eurotiomycetes</taxon>
        <taxon>Eurotiomycetidae</taxon>
        <taxon>Eurotiales</taxon>
        <taxon>Aspergillaceae</taxon>
        <taxon>Aspergillus</taxon>
        <taxon>Aspergillus subgen. Circumdati</taxon>
    </lineage>
</organism>
<dbReference type="AlphaFoldDB" id="A0A8T8WNP8"/>
<dbReference type="GeneID" id="37170630"/>
<dbReference type="RefSeq" id="XP_025523207.1">
    <property type="nucleotide sequence ID" value="XM_025666938.1"/>
</dbReference>
<accession>A0A8T8WNP8</accession>
<proteinExistence type="predicted"/>
<keyword evidence="2" id="KW-1185">Reference proteome</keyword>
<evidence type="ECO:0000313" key="1">
    <source>
        <dbReference type="EMBL" id="RAH77313.1"/>
    </source>
</evidence>
<gene>
    <name evidence="1" type="ORF">BO86DRAFT_224177</name>
</gene>
<reference evidence="1 2" key="1">
    <citation type="submission" date="2018-02" db="EMBL/GenBank/DDBJ databases">
        <title>The genomes of Aspergillus section Nigri reveals drivers in fungal speciation.</title>
        <authorList>
            <consortium name="DOE Joint Genome Institute"/>
            <person name="Vesth T.C."/>
            <person name="Nybo J."/>
            <person name="Theobald S."/>
            <person name="Brandl J."/>
            <person name="Frisvad J.C."/>
            <person name="Nielsen K.F."/>
            <person name="Lyhne E.K."/>
            <person name="Kogle M.E."/>
            <person name="Kuo A."/>
            <person name="Riley R."/>
            <person name="Clum A."/>
            <person name="Nolan M."/>
            <person name="Lipzen A."/>
            <person name="Salamov A."/>
            <person name="Henrissat B."/>
            <person name="Wiebenga A."/>
            <person name="De vries R.P."/>
            <person name="Grigoriev I.V."/>
            <person name="Mortensen U.H."/>
            <person name="Andersen M.R."/>
            <person name="Baker S.E."/>
        </authorList>
    </citation>
    <scope>NUCLEOTIDE SEQUENCE [LARGE SCALE GENOMIC DNA]</scope>
    <source>
        <strain evidence="1 2">CBS 114.51</strain>
    </source>
</reference>
<dbReference type="Proteomes" id="UP000249497">
    <property type="component" value="Unassembled WGS sequence"/>
</dbReference>